<dbReference type="Gene3D" id="2.60.120.1440">
    <property type="match status" value="1"/>
</dbReference>
<evidence type="ECO:0000259" key="3">
    <source>
        <dbReference type="Pfam" id="PF16344"/>
    </source>
</evidence>
<reference evidence="4" key="1">
    <citation type="submission" date="2020-05" db="EMBL/GenBank/DDBJ databases">
        <title>Chitinophaga laudate sp. nov., isolated from a tropical peat swamp.</title>
        <authorList>
            <person name="Goh C.B.S."/>
            <person name="Lee M.S."/>
            <person name="Parimannan S."/>
            <person name="Pasbakhsh P."/>
            <person name="Yule C.M."/>
            <person name="Rajandas H."/>
            <person name="Loke S."/>
            <person name="Croft L."/>
            <person name="Tan J.B.L."/>
        </authorList>
    </citation>
    <scope>NUCLEOTIDE SEQUENCE</scope>
    <source>
        <strain evidence="4">Mgbs1</strain>
    </source>
</reference>
<feature type="domain" description="Protein FecR C-terminal" evidence="3">
    <location>
        <begin position="320"/>
        <end position="386"/>
    </location>
</feature>
<dbReference type="Pfam" id="PF04773">
    <property type="entry name" value="FecR"/>
    <property type="match status" value="1"/>
</dbReference>
<keyword evidence="1" id="KW-1133">Transmembrane helix</keyword>
<feature type="transmembrane region" description="Helical" evidence="1">
    <location>
        <begin position="90"/>
        <end position="110"/>
    </location>
</feature>
<comment type="caution">
    <text evidence="4">The sequence shown here is derived from an EMBL/GenBank/DDBJ whole genome shotgun (WGS) entry which is preliminary data.</text>
</comment>
<dbReference type="PANTHER" id="PTHR30273">
    <property type="entry name" value="PERIPLASMIC SIGNAL SENSOR AND SIGMA FACTOR ACTIVATOR FECR-RELATED"/>
    <property type="match status" value="1"/>
</dbReference>
<dbReference type="InterPro" id="IPR006860">
    <property type="entry name" value="FecR"/>
</dbReference>
<dbReference type="Gene3D" id="3.55.50.30">
    <property type="match status" value="1"/>
</dbReference>
<dbReference type="GO" id="GO:0016989">
    <property type="term" value="F:sigma factor antagonist activity"/>
    <property type="evidence" value="ECO:0007669"/>
    <property type="project" value="TreeGrafter"/>
</dbReference>
<dbReference type="InterPro" id="IPR012373">
    <property type="entry name" value="Ferrdict_sens_TM"/>
</dbReference>
<dbReference type="EMBL" id="RIAR02000001">
    <property type="protein sequence ID" value="NSL90681.1"/>
    <property type="molecule type" value="Genomic_DNA"/>
</dbReference>
<gene>
    <name evidence="4" type="ORF">ECE50_027915</name>
</gene>
<dbReference type="OrthoDB" id="649666at2"/>
<evidence type="ECO:0000256" key="1">
    <source>
        <dbReference type="SAM" id="Phobius"/>
    </source>
</evidence>
<dbReference type="AlphaFoldDB" id="A0A9Q5GV28"/>
<keyword evidence="1" id="KW-0472">Membrane</keyword>
<dbReference type="FunFam" id="2.60.120.1440:FF:000001">
    <property type="entry name" value="Putative anti-sigma factor"/>
    <property type="match status" value="1"/>
</dbReference>
<organism evidence="4 5">
    <name type="scientific">Chitinophaga solisilvae</name>
    <dbReference type="NCBI Taxonomy" id="1233460"/>
    <lineage>
        <taxon>Bacteria</taxon>
        <taxon>Pseudomonadati</taxon>
        <taxon>Bacteroidota</taxon>
        <taxon>Chitinophagia</taxon>
        <taxon>Chitinophagales</taxon>
        <taxon>Chitinophagaceae</taxon>
        <taxon>Chitinophaga</taxon>
    </lineage>
</organism>
<evidence type="ECO:0000259" key="2">
    <source>
        <dbReference type="Pfam" id="PF04773"/>
    </source>
</evidence>
<sequence>MQPPENNQEELIKRYLDGQCTPEEAIALYEQLQASGSQRALLAVMQAEFGRLMSAPQEISPAISNRIETRLLQEIGRGRVVSLRARYRRIWAVAAGLLVLIIASGILIFLNKKSVTVPPADMLADVAPGSNKAMLTLADGSVVTLDSSGHQIIQQGQTKVQQVNGQLQYDAAHKEAAIGYNVLAVPRGGQFNVVLPDGSHIWLNSASSLKYPTAFSGNMRQVELQGQGYFEISPDSRQPFVVKVNDMEVQVLGTHFDIMAYNDENETRTTLIQGAVKVKQGRAEKVLKPGQQVAVDNSTGAFSVVDADIQEVTAWKTGFFEFDNANMNTIVRQLSRWYDIEIDNRAATSGRRFGGRISRNLPLSDILHMLESNGATFKLEGRKLTVGSAAP</sequence>
<dbReference type="Proteomes" id="UP000281028">
    <property type="component" value="Unassembled WGS sequence"/>
</dbReference>
<dbReference type="InterPro" id="IPR032508">
    <property type="entry name" value="FecR_C"/>
</dbReference>
<keyword evidence="5" id="KW-1185">Reference proteome</keyword>
<keyword evidence="1" id="KW-0812">Transmembrane</keyword>
<feature type="domain" description="FecR protein" evidence="2">
    <location>
        <begin position="184"/>
        <end position="277"/>
    </location>
</feature>
<proteinExistence type="predicted"/>
<dbReference type="PANTHER" id="PTHR30273:SF2">
    <property type="entry name" value="PROTEIN FECR"/>
    <property type="match status" value="1"/>
</dbReference>
<name>A0A9Q5GV28_9BACT</name>
<evidence type="ECO:0000313" key="5">
    <source>
        <dbReference type="Proteomes" id="UP000281028"/>
    </source>
</evidence>
<protein>
    <submittedName>
        <fullName evidence="4">DUF4974 domain-containing protein</fullName>
    </submittedName>
</protein>
<evidence type="ECO:0000313" key="4">
    <source>
        <dbReference type="EMBL" id="NSL90681.1"/>
    </source>
</evidence>
<dbReference type="Pfam" id="PF16344">
    <property type="entry name" value="FecR_C"/>
    <property type="match status" value="1"/>
</dbReference>
<accession>A0A9Q5GV28</accession>